<name>A0A109B9V5_HYPSL</name>
<evidence type="ECO:0000313" key="2">
    <source>
        <dbReference type="Proteomes" id="UP000059074"/>
    </source>
</evidence>
<protein>
    <submittedName>
        <fullName evidence="1">Uncharacterized protein</fullName>
    </submittedName>
</protein>
<proteinExistence type="predicted"/>
<sequence length="61" mass="6658">MQQVAYQSEGFVLNVMISRPYASEHHDVVDQPGDALDAVQVALDAWRFSEVLTPGVGVSVQ</sequence>
<dbReference type="Proteomes" id="UP000059074">
    <property type="component" value="Unassembled WGS sequence"/>
</dbReference>
<evidence type="ECO:0000313" key="1">
    <source>
        <dbReference type="EMBL" id="KWT64853.1"/>
    </source>
</evidence>
<reference evidence="1 2" key="1">
    <citation type="submission" date="2015-10" db="EMBL/GenBank/DDBJ databases">
        <title>Transcriptomic analysis of a linuron degrading triple-species bacterial consortium.</title>
        <authorList>
            <person name="Albers P."/>
        </authorList>
    </citation>
    <scope>NUCLEOTIDE SEQUENCE [LARGE SCALE GENOMIC DNA]</scope>
    <source>
        <strain evidence="1 2">WDL6</strain>
    </source>
</reference>
<organism evidence="1 2">
    <name type="scientific">Hyphomicrobium sulfonivorans</name>
    <dbReference type="NCBI Taxonomy" id="121290"/>
    <lineage>
        <taxon>Bacteria</taxon>
        <taxon>Pseudomonadati</taxon>
        <taxon>Pseudomonadota</taxon>
        <taxon>Alphaproteobacteria</taxon>
        <taxon>Hyphomicrobiales</taxon>
        <taxon>Hyphomicrobiaceae</taxon>
        <taxon>Hyphomicrobium</taxon>
    </lineage>
</organism>
<dbReference type="EMBL" id="LMTR01000084">
    <property type="protein sequence ID" value="KWT64853.1"/>
    <property type="molecule type" value="Genomic_DNA"/>
</dbReference>
<accession>A0A109B9V5</accession>
<keyword evidence="2" id="KW-1185">Reference proteome</keyword>
<gene>
    <name evidence="1" type="ORF">APY04_3093</name>
</gene>
<comment type="caution">
    <text evidence="1">The sequence shown here is derived from an EMBL/GenBank/DDBJ whole genome shotgun (WGS) entry which is preliminary data.</text>
</comment>
<dbReference type="AlphaFoldDB" id="A0A109B9V5"/>